<dbReference type="AlphaFoldDB" id="A0A178IMC9"/>
<evidence type="ECO:0000313" key="2">
    <source>
        <dbReference type="Proteomes" id="UP000078486"/>
    </source>
</evidence>
<keyword evidence="2" id="KW-1185">Reference proteome</keyword>
<dbReference type="EMBL" id="LRRQ01000057">
    <property type="protein sequence ID" value="OAM90457.1"/>
    <property type="molecule type" value="Genomic_DNA"/>
</dbReference>
<protein>
    <submittedName>
        <fullName evidence="1">Uncharacterized protein</fullName>
    </submittedName>
</protein>
<proteinExistence type="predicted"/>
<name>A0A178IMC9_9BACT</name>
<organism evidence="1 2">
    <name type="scientific">Termitidicoccus mucosus</name>
    <dbReference type="NCBI Taxonomy" id="1184151"/>
    <lineage>
        <taxon>Bacteria</taxon>
        <taxon>Pseudomonadati</taxon>
        <taxon>Verrucomicrobiota</taxon>
        <taxon>Opitutia</taxon>
        <taxon>Opitutales</taxon>
        <taxon>Opitutaceae</taxon>
        <taxon>Termitidicoccus</taxon>
    </lineage>
</organism>
<evidence type="ECO:0000313" key="1">
    <source>
        <dbReference type="EMBL" id="OAM90457.1"/>
    </source>
</evidence>
<comment type="caution">
    <text evidence="1">The sequence shown here is derived from an EMBL/GenBank/DDBJ whole genome shotgun (WGS) entry which is preliminary data.</text>
</comment>
<reference evidence="1 2" key="1">
    <citation type="submission" date="2016-01" db="EMBL/GenBank/DDBJ databases">
        <title>High potential of lignocellulose degradation of a new Verrucomicrobia species.</title>
        <authorList>
            <person name="Wang Y."/>
            <person name="Shi Y."/>
            <person name="Qiu Z."/>
            <person name="Liu S."/>
            <person name="Yang H."/>
        </authorList>
    </citation>
    <scope>NUCLEOTIDE SEQUENCE [LARGE SCALE GENOMIC DNA]</scope>
    <source>
        <strain evidence="1 2">TSB47</strain>
    </source>
</reference>
<accession>A0A178IMC9</accession>
<sequence>MPALLGQTGLVEHEHPAGLRARTHLLTQPVEHAAMIPRALVDKLLQRLVTCLAVIMPAHADAPRQGGNNYLTE</sequence>
<gene>
    <name evidence="1" type="ORF">AW736_07735</name>
</gene>
<dbReference type="Proteomes" id="UP000078486">
    <property type="component" value="Unassembled WGS sequence"/>
</dbReference>